<proteinExistence type="predicted"/>
<dbReference type="InterPro" id="IPR030400">
    <property type="entry name" value="Sedolisin_dom"/>
</dbReference>
<sequence>MRVGAVISFALSVASIAATAPYEHHAIHEKRSGSSPRWIKRDRVPSNKRLPVRIGLTQSNLDNAAEYLLDLWTSDQVIEAFCPSETAVQAVRDWLADHGIENVTHSDNKGWLAFNARVSKVEALLRTEYFEHEDAVTGGIIPACDKYHVPITIQEHIDYITPGTRLMAPVEGDTDLKLKKRVDRQVNRQKPQWMAEQVYKQLSKNASDLSHCDQAITPACVKALYKIPPGHLADPTNSLGIFEAELQFWHQVDLDLFYANFTPSIPQRTHPINYEIDGAPPVTTRYYPYPDMLDLMLAYPIVYPQTITVWNVDDLHYQTWENDTYTWGFNGLLDAIDGSYCTYSAYGETGDAPGIDPTYPDPSPGGYNGTLQCGIYKPPNVFSFSYGGQEADVPIAYQKRQCHEFLKLGLQGVSFLFASGDLGVSNYPAPYGFDGPTGCLGPDLNIYNPTWPNGCPWVTNVGATKVYPGYTVFDPESAAYDPAVTPRSVNYSSGGGFSNVYGVPHYQKKAADTFLKDHNPPYPYYRGLSQNALNPTLPNVTALAGDTGRIYNRDGRGIPDVAANGDDIAVYIGGKFGLAGGTSASTPIFSAIVNRINEERIAVGKGPVGFINPVLYDNPGVLNDITNGNNPGCGTIGFEAVKGWDPVTGLGTPNYPKMLDLFMSLP</sequence>
<dbReference type="EMBL" id="MCFJ01000015">
    <property type="protein sequence ID" value="ORY58836.1"/>
    <property type="molecule type" value="Genomic_DNA"/>
</dbReference>
<dbReference type="InterPro" id="IPR015366">
    <property type="entry name" value="S53_propep"/>
</dbReference>
<dbReference type="PANTHER" id="PTHR14218:SF19">
    <property type="entry name" value="SERINE PROTEASE AORO, PUTATIVE (AFU_ORTHOLOGUE AFUA_6G10250)-RELATED"/>
    <property type="match status" value="1"/>
</dbReference>
<keyword evidence="4" id="KW-0378">Hydrolase</keyword>
<dbReference type="CDD" id="cd04056">
    <property type="entry name" value="Peptidases_S53"/>
    <property type="match status" value="1"/>
</dbReference>
<evidence type="ECO:0000256" key="1">
    <source>
        <dbReference type="ARBA" id="ARBA00004239"/>
    </source>
</evidence>
<dbReference type="PROSITE" id="PS51695">
    <property type="entry name" value="SEDOLISIN"/>
    <property type="match status" value="1"/>
</dbReference>
<dbReference type="Pfam" id="PF09286">
    <property type="entry name" value="Pro-kuma_activ"/>
    <property type="match status" value="1"/>
</dbReference>
<feature type="binding site" evidence="8">
    <location>
        <position position="625"/>
    </location>
    <ligand>
        <name>Ca(2+)</name>
        <dbReference type="ChEBI" id="CHEBI:29108"/>
    </ligand>
</feature>
<reference evidence="11 12" key="1">
    <citation type="submission" date="2016-07" db="EMBL/GenBank/DDBJ databases">
        <title>Pervasive Adenine N6-methylation of Active Genes in Fungi.</title>
        <authorList>
            <consortium name="DOE Joint Genome Institute"/>
            <person name="Mondo S.J."/>
            <person name="Dannebaum R.O."/>
            <person name="Kuo R.C."/>
            <person name="Labutti K."/>
            <person name="Haridas S."/>
            <person name="Kuo A."/>
            <person name="Salamov A."/>
            <person name="Ahrendt S.R."/>
            <person name="Lipzen A."/>
            <person name="Sullivan W."/>
            <person name="Andreopoulos W.B."/>
            <person name="Clum A."/>
            <person name="Lindquist E."/>
            <person name="Daum C."/>
            <person name="Ramamoorthy G.K."/>
            <person name="Gryganskyi A."/>
            <person name="Culley D."/>
            <person name="Magnuson J.K."/>
            <person name="James T.Y."/>
            <person name="O'Malley M.A."/>
            <person name="Stajich J.E."/>
            <person name="Spatafora J.W."/>
            <person name="Visel A."/>
            <person name="Grigoriev I.V."/>
        </authorList>
    </citation>
    <scope>NUCLEOTIDE SEQUENCE [LARGE SCALE GENOMIC DNA]</scope>
    <source>
        <strain evidence="11 12">CBS 129021</strain>
    </source>
</reference>
<dbReference type="Gene3D" id="3.40.50.200">
    <property type="entry name" value="Peptidase S8/S53 domain"/>
    <property type="match status" value="1"/>
</dbReference>
<gene>
    <name evidence="11" type="ORF">BCR38DRAFT_468585</name>
</gene>
<keyword evidence="3 8" id="KW-0479">Metal-binding</keyword>
<comment type="caution">
    <text evidence="11">The sequence shown here is derived from an EMBL/GenBank/DDBJ whole genome shotgun (WGS) entry which is preliminary data.</text>
</comment>
<dbReference type="InterPro" id="IPR050819">
    <property type="entry name" value="Tripeptidyl-peptidase_I"/>
</dbReference>
<comment type="subcellular location">
    <subcellularLocation>
        <location evidence="1">Secreted</location>
        <location evidence="1">Extracellular space</location>
    </subcellularLocation>
</comment>
<dbReference type="SUPFAM" id="SSF52743">
    <property type="entry name" value="Subtilisin-like"/>
    <property type="match status" value="1"/>
</dbReference>
<dbReference type="Proteomes" id="UP000193689">
    <property type="component" value="Unassembled WGS sequence"/>
</dbReference>
<evidence type="ECO:0000256" key="5">
    <source>
        <dbReference type="ARBA" id="ARBA00022825"/>
    </source>
</evidence>
<accession>A0A1Y2DI71</accession>
<dbReference type="PANTHER" id="PTHR14218">
    <property type="entry name" value="PROTEASE S8 TRIPEPTIDYL PEPTIDASE I CLN2"/>
    <property type="match status" value="1"/>
</dbReference>
<dbReference type="GO" id="GO:0046872">
    <property type="term" value="F:metal ion binding"/>
    <property type="evidence" value="ECO:0007669"/>
    <property type="project" value="UniProtKB-UniRule"/>
</dbReference>
<feature type="chain" id="PRO_5012553541" evidence="9">
    <location>
        <begin position="20"/>
        <end position="666"/>
    </location>
</feature>
<name>A0A1Y2DI71_9PEZI</name>
<feature type="binding site" evidence="8">
    <location>
        <position position="624"/>
    </location>
    <ligand>
        <name>Ca(2+)</name>
        <dbReference type="ChEBI" id="CHEBI:29108"/>
    </ligand>
</feature>
<dbReference type="AlphaFoldDB" id="A0A1Y2DI71"/>
<dbReference type="RefSeq" id="XP_040711648.1">
    <property type="nucleotide sequence ID" value="XM_040862782.1"/>
</dbReference>
<evidence type="ECO:0000313" key="12">
    <source>
        <dbReference type="Proteomes" id="UP000193689"/>
    </source>
</evidence>
<dbReference type="GO" id="GO:0005576">
    <property type="term" value="C:extracellular region"/>
    <property type="evidence" value="ECO:0007669"/>
    <property type="project" value="UniProtKB-SubCell"/>
</dbReference>
<evidence type="ECO:0000256" key="2">
    <source>
        <dbReference type="ARBA" id="ARBA00022670"/>
    </source>
</evidence>
<evidence type="ECO:0000256" key="9">
    <source>
        <dbReference type="SAM" id="SignalP"/>
    </source>
</evidence>
<dbReference type="GO" id="GO:0006508">
    <property type="term" value="P:proteolysis"/>
    <property type="evidence" value="ECO:0007669"/>
    <property type="project" value="UniProtKB-KW"/>
</dbReference>
<dbReference type="OrthoDB" id="409122at2759"/>
<feature type="binding site" evidence="8">
    <location>
        <position position="643"/>
    </location>
    <ligand>
        <name>Ca(2+)</name>
        <dbReference type="ChEBI" id="CHEBI:29108"/>
    </ligand>
</feature>
<dbReference type="GeneID" id="63778994"/>
<evidence type="ECO:0000256" key="3">
    <source>
        <dbReference type="ARBA" id="ARBA00022723"/>
    </source>
</evidence>
<dbReference type="SUPFAM" id="SSF54897">
    <property type="entry name" value="Protease propeptides/inhibitors"/>
    <property type="match status" value="1"/>
</dbReference>
<keyword evidence="5" id="KW-0720">Serine protease</keyword>
<evidence type="ECO:0000256" key="4">
    <source>
        <dbReference type="ARBA" id="ARBA00022801"/>
    </source>
</evidence>
<dbReference type="CDD" id="cd11377">
    <property type="entry name" value="Pro-peptidase_S53"/>
    <property type="match status" value="1"/>
</dbReference>
<feature type="binding site" evidence="8">
    <location>
        <position position="645"/>
    </location>
    <ligand>
        <name>Ca(2+)</name>
        <dbReference type="ChEBI" id="CHEBI:29108"/>
    </ligand>
</feature>
<keyword evidence="9" id="KW-0732">Signal</keyword>
<comment type="caution">
    <text evidence="8">Lacks conserved residue(s) required for the propagation of feature annotation.</text>
</comment>
<evidence type="ECO:0000256" key="7">
    <source>
        <dbReference type="ARBA" id="ARBA00023145"/>
    </source>
</evidence>
<evidence type="ECO:0000259" key="10">
    <source>
        <dbReference type="PROSITE" id="PS51695"/>
    </source>
</evidence>
<protein>
    <submittedName>
        <fullName evidence="11">Putative protease S8 tripeptidyl peptidase I</fullName>
    </submittedName>
</protein>
<feature type="signal peptide" evidence="9">
    <location>
        <begin position="1"/>
        <end position="19"/>
    </location>
</feature>
<dbReference type="SMART" id="SM00944">
    <property type="entry name" value="Pro-kuma_activ"/>
    <property type="match status" value="1"/>
</dbReference>
<keyword evidence="12" id="KW-1185">Reference proteome</keyword>
<comment type="cofactor">
    <cofactor evidence="8">
        <name>Ca(2+)</name>
        <dbReference type="ChEBI" id="CHEBI:29108"/>
    </cofactor>
    <text evidence="8">Binds 1 Ca(2+) ion per subunit.</text>
</comment>
<dbReference type="GO" id="GO:0008240">
    <property type="term" value="F:tripeptidyl-peptidase activity"/>
    <property type="evidence" value="ECO:0007669"/>
    <property type="project" value="TreeGrafter"/>
</dbReference>
<feature type="domain" description="Peptidase S53" evidence="10">
    <location>
        <begin position="215"/>
        <end position="665"/>
    </location>
</feature>
<evidence type="ECO:0000313" key="11">
    <source>
        <dbReference type="EMBL" id="ORY58836.1"/>
    </source>
</evidence>
<dbReference type="InParanoid" id="A0A1Y2DI71"/>
<dbReference type="InterPro" id="IPR036852">
    <property type="entry name" value="Peptidase_S8/S53_dom_sf"/>
</dbReference>
<evidence type="ECO:0000256" key="6">
    <source>
        <dbReference type="ARBA" id="ARBA00022837"/>
    </source>
</evidence>
<organism evidence="11 12">
    <name type="scientific">Pseudomassariella vexata</name>
    <dbReference type="NCBI Taxonomy" id="1141098"/>
    <lineage>
        <taxon>Eukaryota</taxon>
        <taxon>Fungi</taxon>
        <taxon>Dikarya</taxon>
        <taxon>Ascomycota</taxon>
        <taxon>Pezizomycotina</taxon>
        <taxon>Sordariomycetes</taxon>
        <taxon>Xylariomycetidae</taxon>
        <taxon>Amphisphaeriales</taxon>
        <taxon>Pseudomassariaceae</taxon>
        <taxon>Pseudomassariella</taxon>
    </lineage>
</organism>
<dbReference type="GO" id="GO:0004252">
    <property type="term" value="F:serine-type endopeptidase activity"/>
    <property type="evidence" value="ECO:0007669"/>
    <property type="project" value="InterPro"/>
</dbReference>
<keyword evidence="6 8" id="KW-0106">Calcium</keyword>
<evidence type="ECO:0000256" key="8">
    <source>
        <dbReference type="PROSITE-ProRule" id="PRU01032"/>
    </source>
</evidence>
<keyword evidence="2 11" id="KW-0645">Protease</keyword>
<dbReference type="STRING" id="1141098.A0A1Y2DI71"/>
<keyword evidence="7" id="KW-0865">Zymogen</keyword>